<dbReference type="AlphaFoldDB" id="A0A174S495"/>
<gene>
    <name evidence="4" type="primary">acrR</name>
    <name evidence="4" type="ORF">ERS852510_02694</name>
</gene>
<feature type="DNA-binding region" description="H-T-H motif" evidence="2">
    <location>
        <begin position="33"/>
        <end position="52"/>
    </location>
</feature>
<proteinExistence type="predicted"/>
<evidence type="ECO:0000256" key="2">
    <source>
        <dbReference type="PROSITE-ProRule" id="PRU00335"/>
    </source>
</evidence>
<keyword evidence="1 2" id="KW-0238">DNA-binding</keyword>
<name>A0A174S495_BACUN</name>
<dbReference type="PROSITE" id="PS50977">
    <property type="entry name" value="HTH_TETR_2"/>
    <property type="match status" value="1"/>
</dbReference>
<organism evidence="4 5">
    <name type="scientific">Bacteroides uniformis</name>
    <dbReference type="NCBI Taxonomy" id="820"/>
    <lineage>
        <taxon>Bacteria</taxon>
        <taxon>Pseudomonadati</taxon>
        <taxon>Bacteroidota</taxon>
        <taxon>Bacteroidia</taxon>
        <taxon>Bacteroidales</taxon>
        <taxon>Bacteroidaceae</taxon>
        <taxon>Bacteroides</taxon>
    </lineage>
</organism>
<dbReference type="RefSeq" id="WP_057253696.1">
    <property type="nucleotide sequence ID" value="NZ_CZAO01000012.1"/>
</dbReference>
<evidence type="ECO:0000313" key="4">
    <source>
        <dbReference type="EMBL" id="CUP92744.1"/>
    </source>
</evidence>
<dbReference type="SUPFAM" id="SSF46689">
    <property type="entry name" value="Homeodomain-like"/>
    <property type="match status" value="1"/>
</dbReference>
<sequence>MDKYLSKPVEKSRDVIVKEAFKLFLQKNVEKVTVPELEQSTKLCRGAIFYHFKDKGAIFSEVIETYFFSPLNIFYPLRPDKIGSLEEYWKKKREHLDRISVWFKEEKLLFNPYSAFFHLEEQANLYIPSFRKRMIELIDSDRLCWIQAAQSDKAVREKLLDFDKVGNVYNSVYIGQCHIACYNEGRFTCSCPNILDVF</sequence>
<protein>
    <submittedName>
        <fullName evidence="4">Putative TetR-family transcriptional regulator</fullName>
    </submittedName>
</protein>
<dbReference type="EMBL" id="CZAO01000012">
    <property type="protein sequence ID" value="CUP92744.1"/>
    <property type="molecule type" value="Genomic_DNA"/>
</dbReference>
<evidence type="ECO:0000313" key="5">
    <source>
        <dbReference type="Proteomes" id="UP000095766"/>
    </source>
</evidence>
<dbReference type="InterPro" id="IPR001647">
    <property type="entry name" value="HTH_TetR"/>
</dbReference>
<dbReference type="Pfam" id="PF00440">
    <property type="entry name" value="TetR_N"/>
    <property type="match status" value="1"/>
</dbReference>
<dbReference type="Proteomes" id="UP000095766">
    <property type="component" value="Unassembled WGS sequence"/>
</dbReference>
<accession>A0A174S495</accession>
<reference evidence="4 5" key="1">
    <citation type="submission" date="2015-09" db="EMBL/GenBank/DDBJ databases">
        <authorList>
            <consortium name="Pathogen Informatics"/>
        </authorList>
    </citation>
    <scope>NUCLEOTIDE SEQUENCE [LARGE SCALE GENOMIC DNA]</scope>
    <source>
        <strain evidence="4 5">2789STDY5834898</strain>
    </source>
</reference>
<evidence type="ECO:0000256" key="1">
    <source>
        <dbReference type="ARBA" id="ARBA00023125"/>
    </source>
</evidence>
<dbReference type="GO" id="GO:0003677">
    <property type="term" value="F:DNA binding"/>
    <property type="evidence" value="ECO:0007669"/>
    <property type="project" value="UniProtKB-UniRule"/>
</dbReference>
<evidence type="ECO:0000259" key="3">
    <source>
        <dbReference type="PROSITE" id="PS50977"/>
    </source>
</evidence>
<feature type="domain" description="HTH tetR-type" evidence="3">
    <location>
        <begin position="10"/>
        <end position="70"/>
    </location>
</feature>
<dbReference type="Gene3D" id="1.10.357.10">
    <property type="entry name" value="Tetracycline Repressor, domain 2"/>
    <property type="match status" value="1"/>
</dbReference>
<dbReference type="InterPro" id="IPR009057">
    <property type="entry name" value="Homeodomain-like_sf"/>
</dbReference>